<protein>
    <recommendedName>
        <fullName evidence="7">Lipoprotein</fullName>
    </recommendedName>
</protein>
<evidence type="ECO:0008006" key="7">
    <source>
        <dbReference type="Google" id="ProtNLM"/>
    </source>
</evidence>
<evidence type="ECO:0000313" key="5">
    <source>
        <dbReference type="Proteomes" id="UP000268652"/>
    </source>
</evidence>
<dbReference type="EMBL" id="RBDY01000026">
    <property type="protein sequence ID" value="RKN16783.1"/>
    <property type="molecule type" value="Genomic_DNA"/>
</dbReference>
<reference evidence="5 6" key="1">
    <citation type="submission" date="2018-09" db="EMBL/GenBank/DDBJ databases">
        <title>Streptomyces sp. nov. DS1-2, an endophytic actinomycete isolated from roots of Dendrobium scabrilingue.</title>
        <authorList>
            <person name="Kuncharoen N."/>
            <person name="Kudo T."/>
            <person name="Ohkuma M."/>
            <person name="Yuki M."/>
            <person name="Tanasupawat S."/>
        </authorList>
    </citation>
    <scope>NUCLEOTIDE SEQUENCE [LARGE SCALE GENOMIC DNA]</scope>
    <source>
        <strain evidence="3 6">AZ1-7</strain>
        <strain evidence="4 5">DS1-2</strain>
    </source>
</reference>
<dbReference type="Proteomes" id="UP000275024">
    <property type="component" value="Unassembled WGS sequence"/>
</dbReference>
<organism evidence="3 6">
    <name type="scientific">Streptomyces radicis</name>
    <dbReference type="NCBI Taxonomy" id="1750517"/>
    <lineage>
        <taxon>Bacteria</taxon>
        <taxon>Bacillati</taxon>
        <taxon>Actinomycetota</taxon>
        <taxon>Actinomycetes</taxon>
        <taxon>Kitasatosporales</taxon>
        <taxon>Streptomycetaceae</taxon>
        <taxon>Streptomyces</taxon>
    </lineage>
</organism>
<keyword evidence="2" id="KW-0732">Signal</keyword>
<dbReference type="EMBL" id="RBDX01000028">
    <property type="protein sequence ID" value="RKN05250.1"/>
    <property type="molecule type" value="Genomic_DNA"/>
</dbReference>
<evidence type="ECO:0000256" key="1">
    <source>
        <dbReference type="SAM" id="MobiDB-lite"/>
    </source>
</evidence>
<sequence>MTARRGWLAVCALTLLSLAGCGIRPTEVPVDAGPAPTRATCDTRPELVDGATSDVYLLCGSHIESVRRPVELPGQDDRVAVAEALLAELQSHPEDDEREAGFTSEVPASLRVTGPEADDPAPALRLSSKPSELTAVALVQIICTFAHSDSLGGNGHTVLLGGPGSHTSEAPRPYTCTSAMRTSPEAAHSPVDVS</sequence>
<evidence type="ECO:0000256" key="2">
    <source>
        <dbReference type="SAM" id="SignalP"/>
    </source>
</evidence>
<feature type="region of interest" description="Disordered" evidence="1">
    <location>
        <begin position="162"/>
        <end position="194"/>
    </location>
</feature>
<accession>A0A3A9VWX5</accession>
<comment type="caution">
    <text evidence="3">The sequence shown here is derived from an EMBL/GenBank/DDBJ whole genome shotgun (WGS) entry which is preliminary data.</text>
</comment>
<dbReference type="OrthoDB" id="4331879at2"/>
<gene>
    <name evidence="4" type="ORF">D7318_25515</name>
    <name evidence="3" type="ORF">D7319_26150</name>
</gene>
<feature type="chain" id="PRO_5038662926" description="Lipoprotein" evidence="2">
    <location>
        <begin position="20"/>
        <end position="194"/>
    </location>
</feature>
<name>A0A3A9VWX5_9ACTN</name>
<dbReference type="AlphaFoldDB" id="A0A3A9VWX5"/>
<dbReference type="RefSeq" id="WP_120699551.1">
    <property type="nucleotide sequence ID" value="NZ_RBDX01000028.1"/>
</dbReference>
<dbReference type="Proteomes" id="UP000268652">
    <property type="component" value="Unassembled WGS sequence"/>
</dbReference>
<evidence type="ECO:0000313" key="3">
    <source>
        <dbReference type="EMBL" id="RKN05250.1"/>
    </source>
</evidence>
<keyword evidence="5" id="KW-1185">Reference proteome</keyword>
<dbReference type="PROSITE" id="PS51257">
    <property type="entry name" value="PROKAR_LIPOPROTEIN"/>
    <property type="match status" value="1"/>
</dbReference>
<proteinExistence type="predicted"/>
<evidence type="ECO:0000313" key="4">
    <source>
        <dbReference type="EMBL" id="RKN16783.1"/>
    </source>
</evidence>
<feature type="signal peptide" evidence="2">
    <location>
        <begin position="1"/>
        <end position="19"/>
    </location>
</feature>
<evidence type="ECO:0000313" key="6">
    <source>
        <dbReference type="Proteomes" id="UP000275024"/>
    </source>
</evidence>